<reference evidence="3 4" key="1">
    <citation type="submission" date="2021-05" db="EMBL/GenBank/DDBJ databases">
        <title>Novel species in genus Arthrobacter.</title>
        <authorList>
            <person name="Zhang G."/>
        </authorList>
    </citation>
    <scope>NUCLEOTIDE SEQUENCE [LARGE SCALE GENOMIC DNA]</scope>
    <source>
        <strain evidence="4">zg-ZUI227</strain>
    </source>
</reference>
<feature type="domain" description="HTH luxR-type" evidence="2">
    <location>
        <begin position="807"/>
        <end position="869"/>
    </location>
</feature>
<dbReference type="SMART" id="SM00382">
    <property type="entry name" value="AAA"/>
    <property type="match status" value="1"/>
</dbReference>
<dbReference type="Proteomes" id="UP000676885">
    <property type="component" value="Chromosome"/>
</dbReference>
<dbReference type="InterPro" id="IPR027417">
    <property type="entry name" value="P-loop_NTPase"/>
</dbReference>
<dbReference type="GO" id="GO:0006355">
    <property type="term" value="P:regulation of DNA-templated transcription"/>
    <property type="evidence" value="ECO:0007669"/>
    <property type="project" value="InterPro"/>
</dbReference>
<dbReference type="Pfam" id="PF00196">
    <property type="entry name" value="GerE"/>
    <property type="match status" value="1"/>
</dbReference>
<dbReference type="GO" id="GO:0016887">
    <property type="term" value="F:ATP hydrolysis activity"/>
    <property type="evidence" value="ECO:0007669"/>
    <property type="project" value="InterPro"/>
</dbReference>
<dbReference type="InterPro" id="IPR036388">
    <property type="entry name" value="WH-like_DNA-bd_sf"/>
</dbReference>
<dbReference type="Pfam" id="PF13401">
    <property type="entry name" value="AAA_22"/>
    <property type="match status" value="1"/>
</dbReference>
<protein>
    <submittedName>
        <fullName evidence="3">AAA family ATPase</fullName>
    </submittedName>
</protein>
<dbReference type="SMART" id="SM00421">
    <property type="entry name" value="HTH_LUXR"/>
    <property type="match status" value="1"/>
</dbReference>
<gene>
    <name evidence="3" type="ORF">KKR91_04975</name>
</gene>
<dbReference type="AlphaFoldDB" id="A0A975R1Y4"/>
<dbReference type="KEGG" id="ajg:KKR91_04975"/>
<dbReference type="SUPFAM" id="SSF52540">
    <property type="entry name" value="P-loop containing nucleoside triphosphate hydrolases"/>
    <property type="match status" value="1"/>
</dbReference>
<dbReference type="EMBL" id="CP076022">
    <property type="protein sequence ID" value="QWC10954.1"/>
    <property type="molecule type" value="Genomic_DNA"/>
</dbReference>
<sequence>MWGDTKGRNLLVARTDSLAELGAALQAGAGAVVVGPAGIGKTALVRAAAAAAHFHVVNIRGSQMSGQTPFGALAWLISELPAGVSERPVQLLPQLEALLIKQAAGLPVLLLLDNAEHLDGSTTMAVSQLVRRSAVKVLATVENLGAAAPDFLALWRDGLLRRIDLIPFTLAETGALMESLLGGRVSSTAALAMQSHSAGNPHLIRLNTPVQANCKSLVQKGGVWVLAKPLVYSAQVGEVMAARLKRLAPPERSLVELLALAGGLPLPALVQLVGSEAVEALEEMRVVEVTETGTARLADFTSAPAIAGSVPPGRSRELWEALSGIMDPEQLDAPALAGFAGWTLACYGTLAPATALRAAALANAGDDPASALSYIRSVPAARRSPGMVLEEVGALMASGSNLEALKVVERFEASNAAVADTHTRGALMLGKAELLRLVPTQGDPDVALREAAAVLGTGKDTAEQRTTVLLTRAALAINTGRLQEIPAELEHIPTRKGLPAALRIQAASLRAQFLALTGRANEALALMKPMGWDTGRTLPPGARYRVYTRTVMGLISAGELRLAGEQVEALSEWGTRKAFRGSSGEVAAGLVHALAGRADKAMRALTSSINQLQVQDPTDVLPVAQTLAAYACSLQEDHTAAKQYLADAAEFAYPPTAQAKLLTAMLRLQAELAQDPEALGAQLRAMASNCLDSGMVAAGLDCLTAAARAGDLEAARELAAAAEPLDGTWTRAQFCFGAGLAGSDPELLLESAQLSLELQNHLHCHAAASAAQRLLRGRRDQLGRAQGRSARRLEHLSFRELRDANSIKARLETLSPFEADLARRAAGTATREEISRALNLSPRTIDWHLGKIFDKLRVSGRPELVEVLG</sequence>
<evidence type="ECO:0000259" key="2">
    <source>
        <dbReference type="PROSITE" id="PS50043"/>
    </source>
</evidence>
<proteinExistence type="predicted"/>
<dbReference type="InterPro" id="IPR000792">
    <property type="entry name" value="Tscrpt_reg_LuxR_C"/>
</dbReference>
<dbReference type="RefSeq" id="WP_215057281.1">
    <property type="nucleotide sequence ID" value="NZ_CP076022.1"/>
</dbReference>
<dbReference type="InterPro" id="IPR049945">
    <property type="entry name" value="AAA_22"/>
</dbReference>
<evidence type="ECO:0000313" key="3">
    <source>
        <dbReference type="EMBL" id="QWC10954.1"/>
    </source>
</evidence>
<dbReference type="Gene3D" id="1.10.10.10">
    <property type="entry name" value="Winged helix-like DNA-binding domain superfamily/Winged helix DNA-binding domain"/>
    <property type="match status" value="1"/>
</dbReference>
<accession>A0A975R1Y4</accession>
<dbReference type="PANTHER" id="PTHR43214">
    <property type="entry name" value="TWO-COMPONENT RESPONSE REGULATOR"/>
    <property type="match status" value="1"/>
</dbReference>
<name>A0A975R1Y4_9MICC</name>
<dbReference type="InterPro" id="IPR039420">
    <property type="entry name" value="WalR-like"/>
</dbReference>
<dbReference type="GO" id="GO:0003677">
    <property type="term" value="F:DNA binding"/>
    <property type="evidence" value="ECO:0007669"/>
    <property type="project" value="UniProtKB-KW"/>
</dbReference>
<organism evidence="3 4">
    <name type="scientific">Arthrobacter jiangjiafuii</name>
    <dbReference type="NCBI Taxonomy" id="2817475"/>
    <lineage>
        <taxon>Bacteria</taxon>
        <taxon>Bacillati</taxon>
        <taxon>Actinomycetota</taxon>
        <taxon>Actinomycetes</taxon>
        <taxon>Micrococcales</taxon>
        <taxon>Micrococcaceae</taxon>
        <taxon>Arthrobacter</taxon>
    </lineage>
</organism>
<dbReference type="SUPFAM" id="SSF46894">
    <property type="entry name" value="C-terminal effector domain of the bipartite response regulators"/>
    <property type="match status" value="1"/>
</dbReference>
<dbReference type="PROSITE" id="PS50043">
    <property type="entry name" value="HTH_LUXR_2"/>
    <property type="match status" value="1"/>
</dbReference>
<dbReference type="InterPro" id="IPR016032">
    <property type="entry name" value="Sig_transdc_resp-reg_C-effctor"/>
</dbReference>
<keyword evidence="4" id="KW-1185">Reference proteome</keyword>
<evidence type="ECO:0000313" key="4">
    <source>
        <dbReference type="Proteomes" id="UP000676885"/>
    </source>
</evidence>
<dbReference type="InterPro" id="IPR003593">
    <property type="entry name" value="AAA+_ATPase"/>
</dbReference>
<evidence type="ECO:0000256" key="1">
    <source>
        <dbReference type="ARBA" id="ARBA00023125"/>
    </source>
</evidence>
<dbReference type="Gene3D" id="3.40.50.300">
    <property type="entry name" value="P-loop containing nucleotide triphosphate hydrolases"/>
    <property type="match status" value="1"/>
</dbReference>
<keyword evidence="1" id="KW-0238">DNA-binding</keyword>